<accession>A0A0V8EAK2</accession>
<dbReference type="Proteomes" id="UP000053612">
    <property type="component" value="Unassembled WGS sequence"/>
</dbReference>
<dbReference type="GO" id="GO:0003677">
    <property type="term" value="F:DNA binding"/>
    <property type="evidence" value="ECO:0007669"/>
    <property type="project" value="InterPro"/>
</dbReference>
<dbReference type="RefSeq" id="WP_235587329.1">
    <property type="nucleotide sequence ID" value="NZ_LKLS01000002.1"/>
</dbReference>
<gene>
    <name evidence="2" type="ORF">LMG9449_0094</name>
</gene>
<evidence type="ECO:0000259" key="1">
    <source>
        <dbReference type="PROSITE" id="PS50943"/>
    </source>
</evidence>
<dbReference type="Pfam" id="PF05119">
    <property type="entry name" value="Terminase_4"/>
    <property type="match status" value="1"/>
</dbReference>
<feature type="domain" description="HTH cro/C1-type" evidence="1">
    <location>
        <begin position="27"/>
        <end position="66"/>
    </location>
</feature>
<dbReference type="AlphaFoldDB" id="A0A0V8EAK2"/>
<protein>
    <submittedName>
        <fullName evidence="2">Phage protein</fullName>
    </submittedName>
</protein>
<organism evidence="2 3">
    <name type="scientific">Lactococcus lactis subsp. lactis</name>
    <name type="common">Streptococcus lactis</name>
    <dbReference type="NCBI Taxonomy" id="1360"/>
    <lineage>
        <taxon>Bacteria</taxon>
        <taxon>Bacillati</taxon>
        <taxon>Bacillota</taxon>
        <taxon>Bacilli</taxon>
        <taxon>Lactobacillales</taxon>
        <taxon>Streptococcaceae</taxon>
        <taxon>Lactococcus</taxon>
    </lineage>
</organism>
<sequence>MVNNQLKKVLDDKKLSFSDLKKLLETKEIKINNSQLSLYSRGKRNPKNKKMWIDIAEVLQVDLQEIITDINYYLSIMNEISENITEKKDKTENEKTNDSLFQELLSLVDKNSPSELEKVYRYCSLVSNFENLSKAIDKAGVMILVSSGENEIKKPHPAIAEKVKVNAALIKLDEFFEEKRTSKPKNSSEKDWSKFTK</sequence>
<dbReference type="PATRIC" id="fig|1360.109.peg.2242"/>
<evidence type="ECO:0000313" key="3">
    <source>
        <dbReference type="Proteomes" id="UP000053612"/>
    </source>
</evidence>
<name>A0A0V8EAK2_LACLL</name>
<dbReference type="PROSITE" id="PS50943">
    <property type="entry name" value="HTH_CROC1"/>
    <property type="match status" value="1"/>
</dbReference>
<dbReference type="InterPro" id="IPR006448">
    <property type="entry name" value="Phage_term_ssu_P27"/>
</dbReference>
<proteinExistence type="predicted"/>
<dbReference type="CDD" id="cd00093">
    <property type="entry name" value="HTH_XRE"/>
    <property type="match status" value="1"/>
</dbReference>
<comment type="caution">
    <text evidence="2">The sequence shown here is derived from an EMBL/GenBank/DDBJ whole genome shotgun (WGS) entry which is preliminary data.</text>
</comment>
<dbReference type="EMBL" id="LKLS01000002">
    <property type="protein sequence ID" value="KSU22716.1"/>
    <property type="molecule type" value="Genomic_DNA"/>
</dbReference>
<evidence type="ECO:0000313" key="2">
    <source>
        <dbReference type="EMBL" id="KSU22716.1"/>
    </source>
</evidence>
<dbReference type="Gene3D" id="1.10.260.40">
    <property type="entry name" value="lambda repressor-like DNA-binding domains"/>
    <property type="match status" value="1"/>
</dbReference>
<reference evidence="3" key="1">
    <citation type="submission" date="2015-10" db="EMBL/GenBank/DDBJ databases">
        <title>Draft Genome Sequences of 11 Lactococcus lactis subspecies cremoris strains.</title>
        <authorList>
            <person name="Wels M."/>
            <person name="Backus L."/>
            <person name="Boekhorst J."/>
            <person name="Dijkstra A."/>
            <person name="Beerthuizen M."/>
            <person name="Kelly W."/>
            <person name="Siezen R."/>
            <person name="Bachmann H."/>
            <person name="Van Hijum S."/>
        </authorList>
    </citation>
    <scope>NUCLEOTIDE SEQUENCE [LARGE SCALE GENOMIC DNA]</scope>
    <source>
        <strain evidence="3">LMG9449</strain>
    </source>
</reference>
<dbReference type="InterPro" id="IPR010982">
    <property type="entry name" value="Lambda_DNA-bd_dom_sf"/>
</dbReference>
<dbReference type="InterPro" id="IPR001387">
    <property type="entry name" value="Cro/C1-type_HTH"/>
</dbReference>